<dbReference type="RefSeq" id="WP_158509522.1">
    <property type="nucleotide sequence ID" value="NZ_AP014924.1"/>
</dbReference>
<dbReference type="EMBL" id="AP014924">
    <property type="protein sequence ID" value="BAS26295.1"/>
    <property type="molecule type" value="Genomic_DNA"/>
</dbReference>
<dbReference type="Proteomes" id="UP000065807">
    <property type="component" value="Chromosome"/>
</dbReference>
<keyword evidence="1" id="KW-1133">Transmembrane helix</keyword>
<evidence type="ECO:0000256" key="1">
    <source>
        <dbReference type="SAM" id="Phobius"/>
    </source>
</evidence>
<dbReference type="STRING" id="1555112.LIP_0438"/>
<dbReference type="AlphaFoldDB" id="A0A0K2SGS9"/>
<organism evidence="2 3">
    <name type="scientific">Limnochorda pilosa</name>
    <dbReference type="NCBI Taxonomy" id="1555112"/>
    <lineage>
        <taxon>Bacteria</taxon>
        <taxon>Bacillati</taxon>
        <taxon>Bacillota</taxon>
        <taxon>Limnochordia</taxon>
        <taxon>Limnochordales</taxon>
        <taxon>Limnochordaceae</taxon>
        <taxon>Limnochorda</taxon>
    </lineage>
</organism>
<keyword evidence="1" id="KW-0812">Transmembrane</keyword>
<evidence type="ECO:0000313" key="3">
    <source>
        <dbReference type="Proteomes" id="UP000065807"/>
    </source>
</evidence>
<reference evidence="3" key="1">
    <citation type="submission" date="2015-07" db="EMBL/GenBank/DDBJ databases">
        <title>Complete genome sequence and phylogenetic analysis of Limnochorda pilosa.</title>
        <authorList>
            <person name="Watanabe M."/>
            <person name="Kojima H."/>
            <person name="Fukui M."/>
        </authorList>
    </citation>
    <scope>NUCLEOTIDE SEQUENCE [LARGE SCALE GENOMIC DNA]</scope>
    <source>
        <strain evidence="3">HC45</strain>
    </source>
</reference>
<keyword evidence="3" id="KW-1185">Reference proteome</keyword>
<reference evidence="3" key="2">
    <citation type="journal article" date="2016" name="Int. J. Syst. Evol. Microbiol.">
        <title>Complete genome sequence and cell structure of Limnochorda pilosa, a Gram-negative spore-former within the phylum Firmicutes.</title>
        <authorList>
            <person name="Watanabe M."/>
            <person name="Kojima H."/>
            <person name="Fukui M."/>
        </authorList>
    </citation>
    <scope>NUCLEOTIDE SEQUENCE [LARGE SCALE GENOMIC DNA]</scope>
    <source>
        <strain evidence="3">HC45</strain>
    </source>
</reference>
<accession>A0A0K2SGS9</accession>
<gene>
    <name evidence="2" type="ORF">LIP_0438</name>
</gene>
<proteinExistence type="predicted"/>
<dbReference type="KEGG" id="lpil:LIP_0438"/>
<keyword evidence="1" id="KW-0472">Membrane</keyword>
<protein>
    <submittedName>
        <fullName evidence="2">Uncharacterized protein</fullName>
    </submittedName>
</protein>
<sequence>MQWIYWVLVIYVAGLVAWHLLRGRRFRDQLTAALVLLPLLLRAFWIR</sequence>
<feature type="transmembrane region" description="Helical" evidence="1">
    <location>
        <begin position="6"/>
        <end position="23"/>
    </location>
</feature>
<evidence type="ECO:0000313" key="2">
    <source>
        <dbReference type="EMBL" id="BAS26295.1"/>
    </source>
</evidence>
<name>A0A0K2SGS9_LIMPI</name>